<evidence type="ECO:0000256" key="1">
    <source>
        <dbReference type="ARBA" id="ARBA00004123"/>
    </source>
</evidence>
<proteinExistence type="predicted"/>
<protein>
    <submittedName>
        <fullName evidence="5">Uncharacterized protein</fullName>
    </submittedName>
</protein>
<dbReference type="GO" id="GO:0000077">
    <property type="term" value="P:DNA damage checkpoint signaling"/>
    <property type="evidence" value="ECO:0007669"/>
    <property type="project" value="InterPro"/>
</dbReference>
<dbReference type="Pfam" id="PF09798">
    <property type="entry name" value="LCD1"/>
    <property type="match status" value="1"/>
</dbReference>
<keyword evidence="6" id="KW-1185">Reference proteome</keyword>
<dbReference type="EMBL" id="MTSL01000150">
    <property type="protein sequence ID" value="PJF17922.1"/>
    <property type="molecule type" value="Genomic_DNA"/>
</dbReference>
<dbReference type="InterPro" id="IPR033349">
    <property type="entry name" value="ATRIP"/>
</dbReference>
<dbReference type="PANTHER" id="PTHR28594:SF1">
    <property type="entry name" value="ATR-INTERACTING PROTEIN"/>
    <property type="match status" value="1"/>
</dbReference>
<name>A0A2H9TJJ6_9FUNG</name>
<comment type="subcellular location">
    <subcellularLocation>
        <location evidence="1">Nucleus</location>
    </subcellularLocation>
</comment>
<reference evidence="5 6" key="1">
    <citation type="submission" date="2016-10" db="EMBL/GenBank/DDBJ databases">
        <title>The genome of Paramicrosporidium saccamoebae is the missing link in understanding Cryptomycota and Microsporidia evolution.</title>
        <authorList>
            <person name="Quandt C.A."/>
            <person name="Beaudet D."/>
            <person name="Corsaro D."/>
            <person name="Michel R."/>
            <person name="Corradi N."/>
            <person name="James T."/>
        </authorList>
    </citation>
    <scope>NUCLEOTIDE SEQUENCE [LARGE SCALE GENOMIC DNA]</scope>
    <source>
        <strain evidence="5 6">KSL3</strain>
    </source>
</reference>
<gene>
    <name evidence="5" type="ORF">PSACC_02237</name>
</gene>
<evidence type="ECO:0000313" key="5">
    <source>
        <dbReference type="EMBL" id="PJF17922.1"/>
    </source>
</evidence>
<feature type="coiled-coil region" evidence="4">
    <location>
        <begin position="45"/>
        <end position="72"/>
    </location>
</feature>
<dbReference type="AlphaFoldDB" id="A0A2H9TJJ6"/>
<dbReference type="InterPro" id="IPR018622">
    <property type="entry name" value="DNA_damage_chkpnt_Lcd1"/>
</dbReference>
<evidence type="ECO:0000256" key="2">
    <source>
        <dbReference type="ARBA" id="ARBA00022763"/>
    </source>
</evidence>
<accession>A0A2H9TJJ6</accession>
<comment type="caution">
    <text evidence="5">The sequence shown here is derived from an EMBL/GenBank/DDBJ whole genome shotgun (WGS) entry which is preliminary data.</text>
</comment>
<evidence type="ECO:0000313" key="6">
    <source>
        <dbReference type="Proteomes" id="UP000240830"/>
    </source>
</evidence>
<dbReference type="GO" id="GO:0005634">
    <property type="term" value="C:nucleus"/>
    <property type="evidence" value="ECO:0007669"/>
    <property type="project" value="UniProtKB-SubCell"/>
</dbReference>
<keyword evidence="4" id="KW-0175">Coiled coil</keyword>
<organism evidence="5 6">
    <name type="scientific">Paramicrosporidium saccamoebae</name>
    <dbReference type="NCBI Taxonomy" id="1246581"/>
    <lineage>
        <taxon>Eukaryota</taxon>
        <taxon>Fungi</taxon>
        <taxon>Fungi incertae sedis</taxon>
        <taxon>Cryptomycota</taxon>
        <taxon>Cryptomycota incertae sedis</taxon>
        <taxon>Paramicrosporidium</taxon>
    </lineage>
</organism>
<keyword evidence="3" id="KW-0539">Nucleus</keyword>
<dbReference type="PANTHER" id="PTHR28594">
    <property type="entry name" value="ATR-INTERACTING PROTEIN"/>
    <property type="match status" value="1"/>
</dbReference>
<evidence type="ECO:0000256" key="4">
    <source>
        <dbReference type="SAM" id="Coils"/>
    </source>
</evidence>
<keyword evidence="2" id="KW-0227">DNA damage</keyword>
<dbReference type="Proteomes" id="UP000240830">
    <property type="component" value="Unassembled WGS sequence"/>
</dbReference>
<evidence type="ECO:0000256" key="3">
    <source>
        <dbReference type="ARBA" id="ARBA00023242"/>
    </source>
</evidence>
<sequence length="224" mass="26072">MMATADFDFDLSSEDLKRIEQQETQFMTNHASHNIEQSYHAHSKLTELDRQVQEISKELETIKKEKVVKEGEVALLRQKLTHFESEKYELSKRHAEKLNSMEQERQSLLLHWKREIERLQTELKFKENEIRSVPTAVNAYQASVSRSFTSGFDELLSPQKRSRVIRSTRQETSCEVDDILTSVDTLRINGTSPRAVTLEMLFHAIGFADLTFGKLHTFRLINSE</sequence>